<dbReference type="AlphaFoldDB" id="A0A149QS86"/>
<keyword evidence="1" id="KW-0472">Membrane</keyword>
<keyword evidence="1" id="KW-1133">Transmembrane helix</keyword>
<accession>A0A149QS86</accession>
<proteinExistence type="predicted"/>
<organism evidence="2 3">
    <name type="scientific">Gluconobacter potus</name>
    <dbReference type="NCBI Taxonomy" id="2724927"/>
    <lineage>
        <taxon>Bacteria</taxon>
        <taxon>Pseudomonadati</taxon>
        <taxon>Pseudomonadota</taxon>
        <taxon>Alphaproteobacteria</taxon>
        <taxon>Acetobacterales</taxon>
        <taxon>Acetobacteraceae</taxon>
        <taxon>Gluconobacter</taxon>
    </lineage>
</organism>
<dbReference type="EMBL" id="LHZB01000118">
    <property type="protein sequence ID" value="KXV00044.1"/>
    <property type="molecule type" value="Genomic_DNA"/>
</dbReference>
<dbReference type="Proteomes" id="UP000075573">
    <property type="component" value="Unassembled WGS sequence"/>
</dbReference>
<evidence type="ECO:0000313" key="3">
    <source>
        <dbReference type="Proteomes" id="UP000075573"/>
    </source>
</evidence>
<gene>
    <name evidence="2" type="ORF">AD929_12495</name>
</gene>
<feature type="transmembrane region" description="Helical" evidence="1">
    <location>
        <begin position="109"/>
        <end position="131"/>
    </location>
</feature>
<name>A0A149QS86_9PROT</name>
<dbReference type="RefSeq" id="WP_062497325.1">
    <property type="nucleotide sequence ID" value="NZ_LHZB01000118.1"/>
</dbReference>
<evidence type="ECO:0000313" key="2">
    <source>
        <dbReference type="EMBL" id="KXV00044.1"/>
    </source>
</evidence>
<reference evidence="2 3" key="1">
    <citation type="submission" date="2015-06" db="EMBL/GenBank/DDBJ databases">
        <title>Improved classification and identification of acetic acid bacteria using matrix-assisted laser desorption/ionization time-of-flight mass spectrometry; Gluconobacter nephelii and Gluconobacter uchimurae are later heterotypic synonyms of Gluconobacter japonicus and Gluconobacter oxydans, respectively.</title>
        <authorList>
            <person name="Li L."/>
            <person name="Cleenwerck I."/>
            <person name="De Vuyst L."/>
            <person name="Vandamme P."/>
        </authorList>
    </citation>
    <scope>NUCLEOTIDE SEQUENCE [LARGE SCALE GENOMIC DNA]</scope>
    <source>
        <strain evidence="2 3">LMG 1764</strain>
    </source>
</reference>
<protein>
    <submittedName>
        <fullName evidence="2">Uncharacterized protein</fullName>
    </submittedName>
</protein>
<evidence type="ECO:0000256" key="1">
    <source>
        <dbReference type="SAM" id="Phobius"/>
    </source>
</evidence>
<dbReference type="PATRIC" id="fig|442.7.peg.3321"/>
<sequence>MTEPGRTEPVVLSPGEMHDFLRSLAALTHTGMPDITAFECLERSLVPHSASYRRCAQRCLALVHGGMGLLEAVETVLGVQVDAGLPVARALGQAASRYPQGGHGNMARAMGVTIVVVLGLAGLGLCIATVTGRLNGRRKTRA</sequence>
<comment type="caution">
    <text evidence="2">The sequence shown here is derived from an EMBL/GenBank/DDBJ whole genome shotgun (WGS) entry which is preliminary data.</text>
</comment>
<keyword evidence="1" id="KW-0812">Transmembrane</keyword>